<dbReference type="GO" id="GO:0005737">
    <property type="term" value="C:cytoplasm"/>
    <property type="evidence" value="ECO:0007669"/>
    <property type="project" value="UniProtKB-SubCell"/>
</dbReference>
<keyword evidence="2 7" id="KW-0028">Amino-acid biosynthesis</keyword>
<dbReference type="GO" id="GO:0055129">
    <property type="term" value="P:L-proline biosynthetic process"/>
    <property type="evidence" value="ECO:0007669"/>
    <property type="project" value="UniProtKB-UniRule"/>
</dbReference>
<evidence type="ECO:0000256" key="2">
    <source>
        <dbReference type="ARBA" id="ARBA00022605"/>
    </source>
</evidence>
<evidence type="ECO:0000256" key="7">
    <source>
        <dbReference type="HAMAP-Rule" id="MF_00412"/>
    </source>
</evidence>
<dbReference type="GO" id="GO:0050661">
    <property type="term" value="F:NADP binding"/>
    <property type="evidence" value="ECO:0007669"/>
    <property type="project" value="InterPro"/>
</dbReference>
<name>A0A6P1GL95_SPHYA</name>
<feature type="domain" description="Aldehyde dehydrogenase" evidence="8">
    <location>
        <begin position="15"/>
        <end position="288"/>
    </location>
</feature>
<dbReference type="PANTHER" id="PTHR11063:SF8">
    <property type="entry name" value="DELTA-1-PYRROLINE-5-CARBOXYLATE SYNTHASE"/>
    <property type="match status" value="1"/>
</dbReference>
<dbReference type="PIRSF" id="PIRSF000151">
    <property type="entry name" value="GPR"/>
    <property type="match status" value="1"/>
</dbReference>
<evidence type="ECO:0000259" key="8">
    <source>
        <dbReference type="Pfam" id="PF00171"/>
    </source>
</evidence>
<dbReference type="InterPro" id="IPR015590">
    <property type="entry name" value="Aldehyde_DH_dom"/>
</dbReference>
<comment type="similarity">
    <text evidence="7">Belongs to the gamma-glutamyl phosphate reductase family.</text>
</comment>
<keyword evidence="4 7" id="KW-0521">NADP</keyword>
<protein>
    <recommendedName>
        <fullName evidence="7">Gamma-glutamyl phosphate reductase</fullName>
        <shortName evidence="7">GPR</shortName>
        <ecNumber evidence="7">1.2.1.41</ecNumber>
    </recommendedName>
    <alternativeName>
        <fullName evidence="7">Glutamate-5-semialdehyde dehydrogenase</fullName>
    </alternativeName>
    <alternativeName>
        <fullName evidence="7">Glutamyl-gamma-semialdehyde dehydrogenase</fullName>
        <shortName evidence="7">GSA dehydrogenase</shortName>
    </alternativeName>
</protein>
<dbReference type="Gene3D" id="3.40.309.10">
    <property type="entry name" value="Aldehyde Dehydrogenase, Chain A, domain 2"/>
    <property type="match status" value="1"/>
</dbReference>
<organism evidence="9 10">
    <name type="scientific">Sphingobium yanoikuyae</name>
    <name type="common">Sphingomonas yanoikuyae</name>
    <dbReference type="NCBI Taxonomy" id="13690"/>
    <lineage>
        <taxon>Bacteria</taxon>
        <taxon>Pseudomonadati</taxon>
        <taxon>Pseudomonadota</taxon>
        <taxon>Alphaproteobacteria</taxon>
        <taxon>Sphingomonadales</taxon>
        <taxon>Sphingomonadaceae</taxon>
        <taxon>Sphingobium</taxon>
    </lineage>
</organism>
<sequence length="421" mass="44125">MNDLTQTPEMLIAQMGARARRAAALLAPAGDAQKVDALRRAAQALRDQAPAILAANARDMDNGIDNGLSAAMLDRLRLDEDRIAAMAAGVDQVATLDNPLGSVIDASVRPNGLELSRVRVPLGVIGIIYESRPNVTADAAALCLRAGNAVILRGGSEAKESNRAIHAAMAEGIAAAGLPAEAVQLIPTTDRAVVGALLRASDFVDLIVPRGGKSLVARVQEEARVPVLAHLDGINHSYVDGAADPAMAESLVLNAKLRRTGVCGSTETVLIDRAYAHAPALVKALLDAKCEVRGDDAVQGMDDRVIAASDEDWDTEYLDAIVSIRLVDGVEEAIAHIAAHASHHTDAIITEDAAVAERFLNAVDSAIVMWNASTQFADGGEFGLGAEIGISTGRLHARGPVALEGLTTYKWIVRGRGQARP</sequence>
<gene>
    <name evidence="7" type="primary">proA</name>
    <name evidence="9" type="ORF">GS397_20800</name>
</gene>
<dbReference type="HAMAP" id="MF_00412">
    <property type="entry name" value="ProA"/>
    <property type="match status" value="1"/>
</dbReference>
<comment type="catalytic activity">
    <reaction evidence="6 7">
        <text>L-glutamate 5-semialdehyde + phosphate + NADP(+) = L-glutamyl 5-phosphate + NADPH + H(+)</text>
        <dbReference type="Rhea" id="RHEA:19541"/>
        <dbReference type="ChEBI" id="CHEBI:15378"/>
        <dbReference type="ChEBI" id="CHEBI:43474"/>
        <dbReference type="ChEBI" id="CHEBI:57783"/>
        <dbReference type="ChEBI" id="CHEBI:58066"/>
        <dbReference type="ChEBI" id="CHEBI:58274"/>
        <dbReference type="ChEBI" id="CHEBI:58349"/>
        <dbReference type="EC" id="1.2.1.41"/>
    </reaction>
</comment>
<evidence type="ECO:0000256" key="4">
    <source>
        <dbReference type="ARBA" id="ARBA00022857"/>
    </source>
</evidence>
<dbReference type="NCBIfam" id="TIGR00407">
    <property type="entry name" value="proA"/>
    <property type="match status" value="1"/>
</dbReference>
<dbReference type="SUPFAM" id="SSF53720">
    <property type="entry name" value="ALDH-like"/>
    <property type="match status" value="1"/>
</dbReference>
<dbReference type="EMBL" id="CP047218">
    <property type="protein sequence ID" value="QHD69249.1"/>
    <property type="molecule type" value="Genomic_DNA"/>
</dbReference>
<comment type="pathway">
    <text evidence="1 7">Amino-acid biosynthesis; L-proline biosynthesis; L-glutamate 5-semialdehyde from L-glutamate: step 2/2.</text>
</comment>
<accession>A0A6P1GL95</accession>
<proteinExistence type="inferred from homology"/>
<dbReference type="NCBIfam" id="NF001221">
    <property type="entry name" value="PRK00197.1"/>
    <property type="match status" value="1"/>
</dbReference>
<dbReference type="Gene3D" id="3.40.605.10">
    <property type="entry name" value="Aldehyde Dehydrogenase, Chain A, domain 1"/>
    <property type="match status" value="1"/>
</dbReference>
<keyword evidence="3 7" id="KW-0641">Proline biosynthesis</keyword>
<keyword evidence="5 7" id="KW-0560">Oxidoreductase</keyword>
<comment type="function">
    <text evidence="7">Catalyzes the NADPH-dependent reduction of L-glutamate 5-phosphate into L-glutamate 5-semialdehyde and phosphate. The product spontaneously undergoes cyclization to form 1-pyrroline-5-carboxylate.</text>
</comment>
<dbReference type="InterPro" id="IPR012134">
    <property type="entry name" value="Glu-5-SA_DH"/>
</dbReference>
<dbReference type="EC" id="1.2.1.41" evidence="7"/>
<evidence type="ECO:0000256" key="6">
    <source>
        <dbReference type="ARBA" id="ARBA00049024"/>
    </source>
</evidence>
<keyword evidence="7" id="KW-0963">Cytoplasm</keyword>
<dbReference type="PANTHER" id="PTHR11063">
    <property type="entry name" value="GLUTAMATE SEMIALDEHYDE DEHYDROGENASE"/>
    <property type="match status" value="1"/>
</dbReference>
<dbReference type="InterPro" id="IPR016162">
    <property type="entry name" value="Ald_DH_N"/>
</dbReference>
<dbReference type="InterPro" id="IPR000965">
    <property type="entry name" value="GPR_dom"/>
</dbReference>
<dbReference type="Proteomes" id="UP000464086">
    <property type="component" value="Chromosome"/>
</dbReference>
<dbReference type="AlphaFoldDB" id="A0A6P1GL95"/>
<dbReference type="CDD" id="cd07079">
    <property type="entry name" value="ALDH_F18-19_ProA-GPR"/>
    <property type="match status" value="1"/>
</dbReference>
<evidence type="ECO:0000256" key="1">
    <source>
        <dbReference type="ARBA" id="ARBA00004985"/>
    </source>
</evidence>
<dbReference type="InterPro" id="IPR016163">
    <property type="entry name" value="Ald_DH_C"/>
</dbReference>
<evidence type="ECO:0000313" key="10">
    <source>
        <dbReference type="Proteomes" id="UP000464086"/>
    </source>
</evidence>
<dbReference type="UniPathway" id="UPA00098">
    <property type="reaction ID" value="UER00360"/>
</dbReference>
<dbReference type="Pfam" id="PF00171">
    <property type="entry name" value="Aldedh"/>
    <property type="match status" value="1"/>
</dbReference>
<comment type="subcellular location">
    <subcellularLocation>
        <location evidence="7">Cytoplasm</location>
    </subcellularLocation>
</comment>
<evidence type="ECO:0000313" key="9">
    <source>
        <dbReference type="EMBL" id="QHD69249.1"/>
    </source>
</evidence>
<dbReference type="InterPro" id="IPR016161">
    <property type="entry name" value="Ald_DH/histidinol_DH"/>
</dbReference>
<reference evidence="9 10" key="1">
    <citation type="submission" date="2019-12" db="EMBL/GenBank/DDBJ databases">
        <title>Functional and genomic insights into the Sphingobium yanoikuyae YC-JY1, a bacterium efficiently degrading bisphenol A.</title>
        <authorList>
            <person name="Jia Y."/>
            <person name="Li X."/>
            <person name="Wang J."/>
            <person name="Eltoukhy A."/>
            <person name="Lamraoui I."/>
            <person name="Yan Y."/>
        </authorList>
    </citation>
    <scope>NUCLEOTIDE SEQUENCE [LARGE SCALE GENOMIC DNA]</scope>
    <source>
        <strain evidence="9 10">YC-JY1</strain>
    </source>
</reference>
<dbReference type="RefSeq" id="WP_159367560.1">
    <property type="nucleotide sequence ID" value="NZ_CP047218.1"/>
</dbReference>
<evidence type="ECO:0000256" key="5">
    <source>
        <dbReference type="ARBA" id="ARBA00023002"/>
    </source>
</evidence>
<evidence type="ECO:0000256" key="3">
    <source>
        <dbReference type="ARBA" id="ARBA00022650"/>
    </source>
</evidence>
<dbReference type="GO" id="GO:0004350">
    <property type="term" value="F:glutamate-5-semialdehyde dehydrogenase activity"/>
    <property type="evidence" value="ECO:0007669"/>
    <property type="project" value="UniProtKB-UniRule"/>
</dbReference>